<evidence type="ECO:0000313" key="8">
    <source>
        <dbReference type="Proteomes" id="UP001530400"/>
    </source>
</evidence>
<organism evidence="7 8">
    <name type="scientific">Cyclotella atomus</name>
    <dbReference type="NCBI Taxonomy" id="382360"/>
    <lineage>
        <taxon>Eukaryota</taxon>
        <taxon>Sar</taxon>
        <taxon>Stramenopiles</taxon>
        <taxon>Ochrophyta</taxon>
        <taxon>Bacillariophyta</taxon>
        <taxon>Coscinodiscophyceae</taxon>
        <taxon>Thalassiosirophycidae</taxon>
        <taxon>Stephanodiscales</taxon>
        <taxon>Stephanodiscaceae</taxon>
        <taxon>Cyclotella</taxon>
    </lineage>
</organism>
<dbReference type="Pfam" id="PF01758">
    <property type="entry name" value="SBF"/>
    <property type="match status" value="1"/>
</dbReference>
<feature type="transmembrane region" description="Helical" evidence="6">
    <location>
        <begin position="137"/>
        <end position="158"/>
    </location>
</feature>
<dbReference type="AlphaFoldDB" id="A0ABD3P6Y4"/>
<dbReference type="EMBL" id="JALLPJ020000816">
    <property type="protein sequence ID" value="KAL3782220.1"/>
    <property type="molecule type" value="Genomic_DNA"/>
</dbReference>
<dbReference type="PANTHER" id="PTHR10361:SF28">
    <property type="entry name" value="P3 PROTEIN-RELATED"/>
    <property type="match status" value="1"/>
</dbReference>
<comment type="subcellular location">
    <subcellularLocation>
        <location evidence="1">Membrane</location>
        <topology evidence="1">Multi-pass membrane protein</topology>
    </subcellularLocation>
</comment>
<comment type="caution">
    <text evidence="7">The sequence shown here is derived from an EMBL/GenBank/DDBJ whole genome shotgun (WGS) entry which is preliminary data.</text>
</comment>
<accession>A0ABD3P6Y4</accession>
<keyword evidence="8" id="KW-1185">Reference proteome</keyword>
<feature type="transmembrane region" description="Helical" evidence="6">
    <location>
        <begin position="12"/>
        <end position="31"/>
    </location>
</feature>
<comment type="similarity">
    <text evidence="2">Belongs to the bile acid:sodium symporter (BASS) (TC 2.A.28) family.</text>
</comment>
<feature type="transmembrane region" description="Helical" evidence="6">
    <location>
        <begin position="237"/>
        <end position="256"/>
    </location>
</feature>
<evidence type="ECO:0000256" key="1">
    <source>
        <dbReference type="ARBA" id="ARBA00004141"/>
    </source>
</evidence>
<evidence type="ECO:0000256" key="3">
    <source>
        <dbReference type="ARBA" id="ARBA00022692"/>
    </source>
</evidence>
<dbReference type="InterPro" id="IPR004710">
    <property type="entry name" value="Bilac:Na_transpt"/>
</dbReference>
<dbReference type="InterPro" id="IPR038770">
    <property type="entry name" value="Na+/solute_symporter_sf"/>
</dbReference>
<feature type="transmembrane region" description="Helical" evidence="6">
    <location>
        <begin position="94"/>
        <end position="117"/>
    </location>
</feature>
<evidence type="ECO:0000256" key="2">
    <source>
        <dbReference type="ARBA" id="ARBA00006528"/>
    </source>
</evidence>
<evidence type="ECO:0000313" key="7">
    <source>
        <dbReference type="EMBL" id="KAL3782220.1"/>
    </source>
</evidence>
<evidence type="ECO:0000256" key="4">
    <source>
        <dbReference type="ARBA" id="ARBA00022989"/>
    </source>
</evidence>
<gene>
    <name evidence="7" type="ORF">ACHAWO_000793</name>
</gene>
<dbReference type="Gene3D" id="1.20.1530.20">
    <property type="match status" value="1"/>
</dbReference>
<feature type="transmembrane region" description="Helical" evidence="6">
    <location>
        <begin position="38"/>
        <end position="61"/>
    </location>
</feature>
<dbReference type="InterPro" id="IPR002657">
    <property type="entry name" value="BilAc:Na_symport/Acr3"/>
</dbReference>
<feature type="transmembrane region" description="Helical" evidence="6">
    <location>
        <begin position="201"/>
        <end position="225"/>
    </location>
</feature>
<feature type="transmembrane region" description="Helical" evidence="6">
    <location>
        <begin position="262"/>
        <end position="282"/>
    </location>
</feature>
<dbReference type="Proteomes" id="UP001530400">
    <property type="component" value="Unassembled WGS sequence"/>
</dbReference>
<name>A0ABD3P6Y4_9STRA</name>
<evidence type="ECO:0000256" key="6">
    <source>
        <dbReference type="SAM" id="Phobius"/>
    </source>
</evidence>
<proteinExistence type="inferred from homology"/>
<dbReference type="GO" id="GO:0016020">
    <property type="term" value="C:membrane"/>
    <property type="evidence" value="ECO:0007669"/>
    <property type="project" value="UniProtKB-SubCell"/>
</dbReference>
<sequence length="392" mass="42812">MISFNEIAGNTLLFFLVFGMSATVDIHCMLAQIKNIKAIMMGIFLQFVILPLCGFLVVRFMELDRATGISILVVTSSPGGSYSNWWCSMFNADLALSVTMTAISTLMSVILMPANLLLYCNASYDADVVQSIDFNSLFIALTVVISAIGFGLFASAKVHSYRFNIFANRLGNYAGISLVAFSALMANTVGDTQVWEHTWQFYVGVMIPLFGGLLVANILSSLVNLEKPERVTLSVECCYQNVGIATSVALTMFQGVDLGNAMAVPLFYGIMEAIVLGIYCVISWKAGWTKAPSNISFWTMISTSYEVLVIEHSDLVAIEVSLPKNQKDRIEKANRAGDTLYVKYSVQEEDVEEEDGKAFGCIAIPSYPKEASGLTLPEVIPLENDLSGSLPK</sequence>
<dbReference type="PANTHER" id="PTHR10361">
    <property type="entry name" value="SODIUM-BILE ACID COTRANSPORTER"/>
    <property type="match status" value="1"/>
</dbReference>
<reference evidence="7 8" key="1">
    <citation type="submission" date="2024-10" db="EMBL/GenBank/DDBJ databases">
        <title>Updated reference genomes for cyclostephanoid diatoms.</title>
        <authorList>
            <person name="Roberts W.R."/>
            <person name="Alverson A.J."/>
        </authorList>
    </citation>
    <scope>NUCLEOTIDE SEQUENCE [LARGE SCALE GENOMIC DNA]</scope>
    <source>
        <strain evidence="7 8">AJA010-31</strain>
    </source>
</reference>
<protein>
    <submittedName>
        <fullName evidence="7">Uncharacterized protein</fullName>
    </submittedName>
</protein>
<evidence type="ECO:0000256" key="5">
    <source>
        <dbReference type="ARBA" id="ARBA00023136"/>
    </source>
</evidence>
<keyword evidence="3 6" id="KW-0812">Transmembrane</keyword>
<keyword evidence="4 6" id="KW-1133">Transmembrane helix</keyword>
<keyword evidence="5 6" id="KW-0472">Membrane</keyword>
<feature type="transmembrane region" description="Helical" evidence="6">
    <location>
        <begin position="170"/>
        <end position="189"/>
    </location>
</feature>